<keyword evidence="2" id="KW-0539">Nucleus</keyword>
<dbReference type="InterPro" id="IPR021858">
    <property type="entry name" value="Fun_TF"/>
</dbReference>
<dbReference type="GO" id="GO:0005634">
    <property type="term" value="C:nucleus"/>
    <property type="evidence" value="ECO:0007669"/>
    <property type="project" value="UniProtKB-SubCell"/>
</dbReference>
<name>A0A1J9RY11_9PEZI</name>
<dbReference type="Pfam" id="PF05721">
    <property type="entry name" value="PhyH"/>
    <property type="match status" value="1"/>
</dbReference>
<dbReference type="SUPFAM" id="SSF51197">
    <property type="entry name" value="Clavaminate synthase-like"/>
    <property type="match status" value="1"/>
</dbReference>
<dbReference type="Proteomes" id="UP000183809">
    <property type="component" value="Unassembled WGS sequence"/>
</dbReference>
<evidence type="ECO:0000256" key="2">
    <source>
        <dbReference type="ARBA" id="ARBA00023242"/>
    </source>
</evidence>
<dbReference type="STRING" id="236234.A0A1J9RY11"/>
<keyword evidence="5" id="KW-1185">Reference proteome</keyword>
<dbReference type="GO" id="GO:0000976">
    <property type="term" value="F:transcription cis-regulatory region binding"/>
    <property type="evidence" value="ECO:0007669"/>
    <property type="project" value="TreeGrafter"/>
</dbReference>
<dbReference type="AlphaFoldDB" id="A0A1J9RY11"/>
<comment type="subcellular location">
    <subcellularLocation>
        <location evidence="1">Nucleus</location>
    </subcellularLocation>
</comment>
<dbReference type="GeneID" id="31018882"/>
<dbReference type="PANTHER" id="PTHR37534:SF49">
    <property type="entry name" value="LYSINE BIOSYNTHESIS REGULATORY PROTEIN LYS14"/>
    <property type="match status" value="1"/>
</dbReference>
<evidence type="ECO:0000256" key="1">
    <source>
        <dbReference type="ARBA" id="ARBA00004123"/>
    </source>
</evidence>
<dbReference type="InterPro" id="IPR008775">
    <property type="entry name" value="Phytyl_CoA_dOase-like"/>
</dbReference>
<dbReference type="Gene3D" id="2.60.120.620">
    <property type="entry name" value="q2cbj1_9rhob like domain"/>
    <property type="match status" value="1"/>
</dbReference>
<organism evidence="4 5">
    <name type="scientific">Diplodia corticola</name>
    <dbReference type="NCBI Taxonomy" id="236234"/>
    <lineage>
        <taxon>Eukaryota</taxon>
        <taxon>Fungi</taxon>
        <taxon>Dikarya</taxon>
        <taxon>Ascomycota</taxon>
        <taxon>Pezizomycotina</taxon>
        <taxon>Dothideomycetes</taxon>
        <taxon>Dothideomycetes incertae sedis</taxon>
        <taxon>Botryosphaeriales</taxon>
        <taxon>Botryosphaeriaceae</taxon>
        <taxon>Diplodia</taxon>
    </lineage>
</organism>
<dbReference type="RefSeq" id="XP_020133678.1">
    <property type="nucleotide sequence ID" value="XM_020278621.1"/>
</dbReference>
<evidence type="ECO:0000313" key="4">
    <source>
        <dbReference type="EMBL" id="OJD37539.1"/>
    </source>
</evidence>
<proteinExistence type="predicted"/>
<gene>
    <name evidence="4" type="ORF">BKCO1_7000172</name>
</gene>
<accession>A0A1J9RY11</accession>
<evidence type="ECO:0000256" key="3">
    <source>
        <dbReference type="SAM" id="MobiDB-lite"/>
    </source>
</evidence>
<dbReference type="GO" id="GO:0045944">
    <property type="term" value="P:positive regulation of transcription by RNA polymerase II"/>
    <property type="evidence" value="ECO:0007669"/>
    <property type="project" value="TreeGrafter"/>
</dbReference>
<dbReference type="EMBL" id="MNUE01000007">
    <property type="protein sequence ID" value="OJD37539.1"/>
    <property type="molecule type" value="Genomic_DNA"/>
</dbReference>
<keyword evidence="4" id="KW-0560">Oxidoreductase</keyword>
<feature type="region of interest" description="Disordered" evidence="3">
    <location>
        <begin position="384"/>
        <end position="412"/>
    </location>
</feature>
<reference evidence="4 5" key="1">
    <citation type="submission" date="2016-10" db="EMBL/GenBank/DDBJ databases">
        <title>Proteomics and genomics reveal pathogen-plant mechanisms compatible with a hemibiotrophic lifestyle of Diplodia corticola.</title>
        <authorList>
            <person name="Fernandes I."/>
            <person name="De Jonge R."/>
            <person name="Van De Peer Y."/>
            <person name="Devreese B."/>
            <person name="Alves A."/>
            <person name="Esteves A.C."/>
        </authorList>
    </citation>
    <scope>NUCLEOTIDE SEQUENCE [LARGE SCALE GENOMIC DNA]</scope>
    <source>
        <strain evidence="4 5">CBS 112549</strain>
    </source>
</reference>
<dbReference type="Pfam" id="PF11951">
    <property type="entry name" value="Fungal_trans_2"/>
    <property type="match status" value="1"/>
</dbReference>
<dbReference type="PANTHER" id="PTHR37534">
    <property type="entry name" value="TRANSCRIPTIONAL ACTIVATOR PROTEIN UGA3"/>
    <property type="match status" value="1"/>
</dbReference>
<dbReference type="GO" id="GO:0051213">
    <property type="term" value="F:dioxygenase activity"/>
    <property type="evidence" value="ECO:0007669"/>
    <property type="project" value="UniProtKB-KW"/>
</dbReference>
<evidence type="ECO:0000313" key="5">
    <source>
        <dbReference type="Proteomes" id="UP000183809"/>
    </source>
</evidence>
<comment type="caution">
    <text evidence="4">The sequence shown here is derived from an EMBL/GenBank/DDBJ whole genome shotgun (WGS) entry which is preliminary data.</text>
</comment>
<dbReference type="OrthoDB" id="445007at2759"/>
<dbReference type="GO" id="GO:0003700">
    <property type="term" value="F:DNA-binding transcription factor activity"/>
    <property type="evidence" value="ECO:0007669"/>
    <property type="project" value="TreeGrafter"/>
</dbReference>
<protein>
    <submittedName>
        <fullName evidence="4">Phytanoyl-dioxygenase family protein</fullName>
    </submittedName>
</protein>
<keyword evidence="4" id="KW-0223">Dioxygenase</keyword>
<sequence>MTSTSFSLSLRHVCHHNHSTFKSSFTLGLPQLIVRTITDLENVGIGWEKGAVVEPCKEYGPEVQKVPATTPLDHVLYLLKRDGGVFIKGLIPTEDVDKAYDEVRETLDNDVEWDGNFFPKETQRASALIMRSPTYVKTQLMNPLYQQVIRHFLTTRSWFWWGDERKESVSKPQVHSCVAMRIGPGATAQPLHRDDYISHNMHDEVDAWDDERDKHRESAVGMFVAGSRVTKENGGTAFIPRSHLWGNDRKTPPRVDQCIFADMEKGDAFIMLASAFHGGGNNTTKDEKRLVFSTFSVRGYLRQEENQFLAVSQEAARRYDRSVQDFMGYSMSEPAGGWVEQMDPIYALRPELKEVCKRCTLKGLHCEGYPPRFQFLEYGGGALPSTASGPRAQPDLLTQQTPSQNRKESAQHLSIQDRLGSVTLGDLPDCPLITPESSLSPKSETPFERASLVDDVLSTSHAQRLLVHFDTVLCDKLAIATTGTLNPFRAYVLPLSYQHTGTLHALLGLTAYHLESSGVDTTKANSTAALQHKLSAIQSLSGLLLKEEISGLSEREEEVALVMVLLLVLQDVCESGISTHGAHITGVTFLCRRIVERPAESRSPFKMFTISCLAWLDALRGFSGPEKMAYSDEVRRCILDARGGSLETLVGCPAEIFFEIGKVLTVGKEHVNGTVSMEDFRPVLDASEAYLRSWDPDRASFPTPAPEWKLLADAYRHASILRVLRFPEPLASYPADEPVIRESVAAILDVAAKMAMDSPFYKRLLFPLFLAGAETSSPHQYHYVQLCIGEIKKATGFQHQAMTDLLKKVWEVRQESPQRRRNVSWTEWTCSSALKVQHAFLFF</sequence>